<evidence type="ECO:0000313" key="1">
    <source>
        <dbReference type="EMBL" id="KAA6396953.1"/>
    </source>
</evidence>
<protein>
    <submittedName>
        <fullName evidence="1">Uncharacterized protein</fullName>
    </submittedName>
</protein>
<name>A0A5J4WQE2_9EUKA</name>
<dbReference type="EMBL" id="SNRW01001300">
    <property type="protein sequence ID" value="KAA6396953.1"/>
    <property type="molecule type" value="Genomic_DNA"/>
</dbReference>
<evidence type="ECO:0000313" key="2">
    <source>
        <dbReference type="Proteomes" id="UP000324800"/>
    </source>
</evidence>
<sequence>MKSPPIPEVEPQFDNEIDPIQQPFQQPFLQQIIRCIMPTLAARRRSSIFEETLTPDSSMCRWLLDIISEGEHMNIESAHFVLSENQLNRVVAYTFDVPESQIQLSIENEGCCEDDALLLLKADKSELIDVYSKIEGDEILALKLNIFDLIDAFTKQEVDTLLDNKFNICDKNDAYTKQEDDALLLLKADKSELIDVYSKIEDDELLALKQNIFDQIDANSKIEADALFDDKLNITDQIGAFTTLEADALLILKAYKIELDNYVDLTSSQTIISQKQFGIISVFCISKQNKNDASILFAGGGDILVNSLVSQIQLQEVREIALGKSKKYVFGKTNEMNIWMEDQENFAKLAIGENLYLIYKQVIDYWWNRTGLRALEIELPDMSNVMTILGVATGGGNTIKDLSFVGNTLIPAKMTQDDALLLLKAVKIQLIDAYTQGKADNLFSNKADSGVSYTKGEDDALLLLKADKTQLIDSYTKGEDDALLLLKADKSQQIDVYSKAKADALLHDKLNVSDQIDAYTKGVDGALLLKADKSKFIDVYTKGEADNRLSNKTESGISYTKGEDDALLLSKADKIQLIDAYTKGEADNILNIKADSGVPYTKGEGDALWLLKANQSTTYIKTEIDYLISQIEVGDIDLSDGMSSITGSSFIKSGADDTVELLRAGGTKLISEFMGISTDLSDYYTKIQTYSKTETDNKYVRLDGSIQQTITGRLKYVSPFDYQDETQDPVANTYLTQSKVDSNYVKKDGEVQDIQGILRKMTLDQPYPEPTDDDYITVGTIKSEFVLTIYSGSISGNLTETQLTKSGKNDTSVLLAGGEMCCCSHAAGLSDFPELYAYIKEHYHQPIDELPQPIPIRSQTLKMQVKNNEDIIYGSGDGSKEEFELLVLNALTKLGLSLQSEIQSFLASSGSDPQLIVYDDRITLTASYVTIYLFPNGYLFKTHEDVESHNDEVIINHEIQLGSSPQPQYTISNVYYQVCVFNPYLESKGLQERIQEVGRITDAVVPADGKIQKVKKVIQWANDNVYMPFIKSFAKPILGALGPVGQIIGKDLDVNSSFLDYGYGAERNGQFRQDFACGIYIGMREIEELIVNKTSVPYTIPIRFRVNIQLDDLLKFSAFTDYPNDLSGDLKIKFKIYPHAFVFCQVNPIISTVKYYTMNKDEILGSSQQKLMDIDLMFRNWNLKFQYTKQFTQLGCTADLIT</sequence>
<accession>A0A5J4WQE2</accession>
<organism evidence="1 2">
    <name type="scientific">Streblomastix strix</name>
    <dbReference type="NCBI Taxonomy" id="222440"/>
    <lineage>
        <taxon>Eukaryota</taxon>
        <taxon>Metamonada</taxon>
        <taxon>Preaxostyla</taxon>
        <taxon>Oxymonadida</taxon>
        <taxon>Streblomastigidae</taxon>
        <taxon>Streblomastix</taxon>
    </lineage>
</organism>
<dbReference type="OrthoDB" id="68611at2759"/>
<proteinExistence type="predicted"/>
<dbReference type="AlphaFoldDB" id="A0A5J4WQE2"/>
<reference evidence="1 2" key="1">
    <citation type="submission" date="2019-03" db="EMBL/GenBank/DDBJ databases">
        <title>Single cell metagenomics reveals metabolic interactions within the superorganism composed of flagellate Streblomastix strix and complex community of Bacteroidetes bacteria on its surface.</title>
        <authorList>
            <person name="Treitli S.C."/>
            <person name="Kolisko M."/>
            <person name="Husnik F."/>
            <person name="Keeling P."/>
            <person name="Hampl V."/>
        </authorList>
    </citation>
    <scope>NUCLEOTIDE SEQUENCE [LARGE SCALE GENOMIC DNA]</scope>
    <source>
        <strain evidence="1">ST1C</strain>
    </source>
</reference>
<comment type="caution">
    <text evidence="1">The sequence shown here is derived from an EMBL/GenBank/DDBJ whole genome shotgun (WGS) entry which is preliminary data.</text>
</comment>
<gene>
    <name evidence="1" type="ORF">EZS28_007521</name>
</gene>
<dbReference type="Proteomes" id="UP000324800">
    <property type="component" value="Unassembled WGS sequence"/>
</dbReference>